<protein>
    <submittedName>
        <fullName evidence="5">PMS1 protein 1</fullName>
    </submittedName>
</protein>
<dbReference type="InterPro" id="IPR036890">
    <property type="entry name" value="HATPase_C_sf"/>
</dbReference>
<dbReference type="InterPro" id="IPR020568">
    <property type="entry name" value="Ribosomal_Su5_D2-typ_SF"/>
</dbReference>
<dbReference type="SUPFAM" id="SSF54211">
    <property type="entry name" value="Ribosomal protein S5 domain 2-like"/>
    <property type="match status" value="1"/>
</dbReference>
<feature type="compositionally biased region" description="Polar residues" evidence="3">
    <location>
        <begin position="422"/>
        <end position="434"/>
    </location>
</feature>
<dbReference type="AlphaFoldDB" id="A0AAV4HDB4"/>
<dbReference type="Proteomes" id="UP000762676">
    <property type="component" value="Unassembled WGS sequence"/>
</dbReference>
<dbReference type="GO" id="GO:0032389">
    <property type="term" value="C:MutLalpha complex"/>
    <property type="evidence" value="ECO:0007669"/>
    <property type="project" value="TreeGrafter"/>
</dbReference>
<dbReference type="FunFam" id="3.30.230.10:FF:000030">
    <property type="entry name" value="PMS1 homolog 1, mismatch repair system component"/>
    <property type="match status" value="1"/>
</dbReference>
<evidence type="ECO:0000256" key="1">
    <source>
        <dbReference type="ARBA" id="ARBA00006082"/>
    </source>
</evidence>
<dbReference type="InterPro" id="IPR038973">
    <property type="entry name" value="MutL/Mlh/Pms-like"/>
</dbReference>
<evidence type="ECO:0000259" key="4">
    <source>
        <dbReference type="SMART" id="SM01340"/>
    </source>
</evidence>
<dbReference type="EMBL" id="BMAT01012580">
    <property type="protein sequence ID" value="GFR95026.1"/>
    <property type="molecule type" value="Genomic_DNA"/>
</dbReference>
<reference evidence="5 6" key="1">
    <citation type="journal article" date="2021" name="Elife">
        <title>Chloroplast acquisition without the gene transfer in kleptoplastic sea slugs, Plakobranchus ocellatus.</title>
        <authorList>
            <person name="Maeda T."/>
            <person name="Takahashi S."/>
            <person name="Yoshida T."/>
            <person name="Shimamura S."/>
            <person name="Takaki Y."/>
            <person name="Nagai Y."/>
            <person name="Toyoda A."/>
            <person name="Suzuki Y."/>
            <person name="Arimoto A."/>
            <person name="Ishii H."/>
            <person name="Satoh N."/>
            <person name="Nishiyama T."/>
            <person name="Hasebe M."/>
            <person name="Maruyama T."/>
            <person name="Minagawa J."/>
            <person name="Obokata J."/>
            <person name="Shigenobu S."/>
        </authorList>
    </citation>
    <scope>NUCLEOTIDE SEQUENCE [LARGE SCALE GENOMIC DNA]</scope>
</reference>
<dbReference type="Gene3D" id="3.30.565.10">
    <property type="entry name" value="Histidine kinase-like ATPase, C-terminal domain"/>
    <property type="match status" value="1"/>
</dbReference>
<keyword evidence="6" id="KW-1185">Reference proteome</keyword>
<dbReference type="GO" id="GO:0006298">
    <property type="term" value="P:mismatch repair"/>
    <property type="evidence" value="ECO:0007669"/>
    <property type="project" value="InterPro"/>
</dbReference>
<dbReference type="GO" id="GO:0016887">
    <property type="term" value="F:ATP hydrolysis activity"/>
    <property type="evidence" value="ECO:0007669"/>
    <property type="project" value="InterPro"/>
</dbReference>
<dbReference type="InterPro" id="IPR013507">
    <property type="entry name" value="DNA_mismatch_S5_2-like"/>
</dbReference>
<dbReference type="InterPro" id="IPR014721">
    <property type="entry name" value="Ribsml_uS5_D2-typ_fold_subgr"/>
</dbReference>
<accession>A0AAV4HDB4</accession>
<dbReference type="SUPFAM" id="SSF55874">
    <property type="entry name" value="ATPase domain of HSP90 chaperone/DNA topoisomerase II/histidine kinase"/>
    <property type="match status" value="1"/>
</dbReference>
<feature type="region of interest" description="Disordered" evidence="3">
    <location>
        <begin position="422"/>
        <end position="446"/>
    </location>
</feature>
<sequence length="907" mass="101868">MAGLQAESKVCELPKSTVRLIGSGQVISSVFSVVKELFENSVDALSTTIDIKLIDFGLERIEVCDNGKGVKKIDVPFMTKRHYTSKLSGIEDLLSLGTYGFRGEALASLCSVSDVTIVTKTKDDDVSTAYSFNEDGSIKSSKHSHLGTGTTITARHLFQNLPVRKQYYKTSQRKKEDLHKIEDLLIVFSMIKPNLRINLKHGSDVLFQKLPMPDVKSVLHAVLGRQITNQLLLQEKHLSELQGSMLMYLPKPGTDQKTMSRATSDRTYVVVNDRPVQVKEMITLLKRYYVNCHACDSARYPVCFVSVKLPIPDVDVNLDPNKTTVLLRPMREVCNALEEILLQVYGPLDNVPSWHYIDGSENRDIDRINKNEYSSKSVFKDIQNNNLKILKPAVEETPAVDNLREGTKRTAECDITIHKDGNLQSTHALSQQKSSESDTKNHQDKDIEPFSNEDLLLIDALEDNFVPLSNKNDDTLTKSKSIDISEKEHCVISDDAVKSSVTTNNGMNSVSHQESPDNSCADQWSRGRILLDTSGQNIQPVKLLAPTSKHTPGKRPLSPTSEDLDKPPLKQKPSSSTSWDLSQDQRTLPGMVNNTPSRQTSLSGSNNTKHMSETVNGKGPRLQEVQTLDSKRNKTDKMCLRDQVAAQASQSQVEKTKKPLRQRLYHAERELLCVMGQLSTAVKDKEQNVDRQHSQNPVVIGQAQLCDAWFCTFGDRLGLLNIHRLKENTLYRKLREKHKLQANSFDQPIPLDSRNLSPSQLEVLEKLGQDCRVTETFEISDKRLVDNGFDVKYFHDSSGVMSAELFGTCNVVPTYGVKDLGETLDQISKNPSSDLADVRPTKVLFYLQGEAARMTQKSSKLNCRQEVQEMLDQLNEDELATEKCIHLKPVFIDLFDLKESHHVSAYE</sequence>
<dbReference type="InterPro" id="IPR014762">
    <property type="entry name" value="DNA_mismatch_repair_CS"/>
</dbReference>
<proteinExistence type="inferred from homology"/>
<dbReference type="Pfam" id="PF13589">
    <property type="entry name" value="HATPase_c_3"/>
    <property type="match status" value="1"/>
</dbReference>
<comment type="caution">
    <text evidence="5">The sequence shown here is derived from an EMBL/GenBank/DDBJ whole genome shotgun (WGS) entry which is preliminary data.</text>
</comment>
<dbReference type="Gene3D" id="3.30.230.10">
    <property type="match status" value="1"/>
</dbReference>
<feature type="domain" description="DNA mismatch repair protein S5" evidence="4">
    <location>
        <begin position="219"/>
        <end position="346"/>
    </location>
</feature>
<evidence type="ECO:0000256" key="3">
    <source>
        <dbReference type="SAM" id="MobiDB-lite"/>
    </source>
</evidence>
<dbReference type="PANTHER" id="PTHR10073:SF54">
    <property type="entry name" value="PMS1 PROTEIN HOMOLOG 1"/>
    <property type="match status" value="1"/>
</dbReference>
<dbReference type="PANTHER" id="PTHR10073">
    <property type="entry name" value="DNA MISMATCH REPAIR PROTEIN MLH, PMS, MUTL"/>
    <property type="match status" value="1"/>
</dbReference>
<organism evidence="5 6">
    <name type="scientific">Elysia marginata</name>
    <dbReference type="NCBI Taxonomy" id="1093978"/>
    <lineage>
        <taxon>Eukaryota</taxon>
        <taxon>Metazoa</taxon>
        <taxon>Spiralia</taxon>
        <taxon>Lophotrochozoa</taxon>
        <taxon>Mollusca</taxon>
        <taxon>Gastropoda</taxon>
        <taxon>Heterobranchia</taxon>
        <taxon>Euthyneura</taxon>
        <taxon>Panpulmonata</taxon>
        <taxon>Sacoglossa</taxon>
        <taxon>Placobranchoidea</taxon>
        <taxon>Plakobranchidae</taxon>
        <taxon>Elysia</taxon>
    </lineage>
</organism>
<feature type="compositionally biased region" description="Basic and acidic residues" evidence="3">
    <location>
        <begin position="435"/>
        <end position="446"/>
    </location>
</feature>
<feature type="region of interest" description="Disordered" evidence="3">
    <location>
        <begin position="500"/>
        <end position="623"/>
    </location>
</feature>
<dbReference type="NCBIfam" id="TIGR00585">
    <property type="entry name" value="mutl"/>
    <property type="match status" value="1"/>
</dbReference>
<gene>
    <name evidence="5" type="ORF">ElyMa_006264100</name>
</gene>
<dbReference type="Pfam" id="PF01119">
    <property type="entry name" value="DNA_mis_repair"/>
    <property type="match status" value="1"/>
</dbReference>
<keyword evidence="2" id="KW-0227">DNA damage</keyword>
<feature type="compositionally biased region" description="Polar residues" evidence="3">
    <location>
        <begin position="572"/>
        <end position="615"/>
    </location>
</feature>
<dbReference type="GO" id="GO:0140664">
    <property type="term" value="F:ATP-dependent DNA damage sensor activity"/>
    <property type="evidence" value="ECO:0007669"/>
    <property type="project" value="InterPro"/>
</dbReference>
<evidence type="ECO:0000313" key="5">
    <source>
        <dbReference type="EMBL" id="GFR95026.1"/>
    </source>
</evidence>
<comment type="similarity">
    <text evidence="1">Belongs to the DNA mismatch repair MutL/HexB family.</text>
</comment>
<dbReference type="GO" id="GO:0030983">
    <property type="term" value="F:mismatched DNA binding"/>
    <property type="evidence" value="ECO:0007669"/>
    <property type="project" value="InterPro"/>
</dbReference>
<dbReference type="FunFam" id="3.30.565.10:FF:000017">
    <property type="entry name" value="PMS1 homolog 1, mismatch repair system component"/>
    <property type="match status" value="1"/>
</dbReference>
<evidence type="ECO:0000313" key="6">
    <source>
        <dbReference type="Proteomes" id="UP000762676"/>
    </source>
</evidence>
<feature type="compositionally biased region" description="Polar residues" evidence="3">
    <location>
        <begin position="500"/>
        <end position="522"/>
    </location>
</feature>
<dbReference type="GO" id="GO:0005524">
    <property type="term" value="F:ATP binding"/>
    <property type="evidence" value="ECO:0007669"/>
    <property type="project" value="InterPro"/>
</dbReference>
<dbReference type="CDD" id="cd16926">
    <property type="entry name" value="HATPase_MutL-MLH-PMS-like"/>
    <property type="match status" value="1"/>
</dbReference>
<dbReference type="InterPro" id="IPR002099">
    <property type="entry name" value="MutL/Mlh/PMS"/>
</dbReference>
<name>A0AAV4HDB4_9GAST</name>
<dbReference type="PROSITE" id="PS00058">
    <property type="entry name" value="DNA_MISMATCH_REPAIR_1"/>
    <property type="match status" value="1"/>
</dbReference>
<dbReference type="SMART" id="SM01340">
    <property type="entry name" value="DNA_mis_repair"/>
    <property type="match status" value="1"/>
</dbReference>
<evidence type="ECO:0000256" key="2">
    <source>
        <dbReference type="ARBA" id="ARBA00022763"/>
    </source>
</evidence>